<dbReference type="RefSeq" id="WP_147109536.1">
    <property type="nucleotide sequence ID" value="NZ_BJVJ01000035.1"/>
</dbReference>
<accession>A0A511DN80</accession>
<protein>
    <submittedName>
        <fullName evidence="3">Membrane-bound polysaccharide biosynthesis protein</fullName>
    </submittedName>
</protein>
<dbReference type="EMBL" id="BJVJ01000035">
    <property type="protein sequence ID" value="GEL24528.1"/>
    <property type="molecule type" value="Genomic_DNA"/>
</dbReference>
<feature type="transmembrane region" description="Helical" evidence="2">
    <location>
        <begin position="20"/>
        <end position="41"/>
    </location>
</feature>
<comment type="caution">
    <text evidence="3">The sequence shown here is derived from an EMBL/GenBank/DDBJ whole genome shotgun (WGS) entry which is preliminary data.</text>
</comment>
<sequence length="507" mass="51639">MANDDVVRLSAVGDVVRGRWRGLVALAVAGAVIGFGASFVLSPGQEAAAKALLQGQRSADQLLTETQIATSTSVTDQVAAKLGDGRSGQDLQSVVHAAVLDGNVIQISATAASADAARALADTAATAYVDYSTKVTADAAQSARDARQLQRDQIQSRITDLDRKIAAPPGTVADDENRTPEQLRSARDAAQAQLDEFDRQAATDSSSGATTGSVSILEKAQDQGAATPSPTQLIGGGAILFALVGLLVMLRNRRRSGRVADATTVEATLGAPVVATVTVARAAAPAAAAGRPGGAVAALFADRAVDDLAPLPAGRVDDETVRYRRALRRVRGEDVAGTHDLLVVVAADDETAVRATAGFVTAAHDPIGRVAVVTDSEPVRAALAEACADGLPVTVGDDDALFPEPDLCRVRIVAVDVDGVRPTVPDQGPVDATLVVTSVGARTVPELSDLAGAVLDAGHTVTGVLLVQPRRAPDEHTAPADPPDATDAAPPDGDTNGHTNGVTVGSS</sequence>
<evidence type="ECO:0000313" key="4">
    <source>
        <dbReference type="Proteomes" id="UP000321685"/>
    </source>
</evidence>
<keyword evidence="2" id="KW-0812">Transmembrane</keyword>
<dbReference type="OrthoDB" id="4328186at2"/>
<dbReference type="AlphaFoldDB" id="A0A511DN80"/>
<feature type="compositionally biased region" description="Polar residues" evidence="1">
    <location>
        <begin position="496"/>
        <end position="507"/>
    </location>
</feature>
<dbReference type="PANTHER" id="PTHR32309">
    <property type="entry name" value="TYROSINE-PROTEIN KINASE"/>
    <property type="match status" value="1"/>
</dbReference>
<evidence type="ECO:0000256" key="2">
    <source>
        <dbReference type="SAM" id="Phobius"/>
    </source>
</evidence>
<evidence type="ECO:0000256" key="1">
    <source>
        <dbReference type="SAM" id="MobiDB-lite"/>
    </source>
</evidence>
<organism evidence="3 4">
    <name type="scientific">Pseudonocardia sulfidoxydans NBRC 16205</name>
    <dbReference type="NCBI Taxonomy" id="1223511"/>
    <lineage>
        <taxon>Bacteria</taxon>
        <taxon>Bacillati</taxon>
        <taxon>Actinomycetota</taxon>
        <taxon>Actinomycetes</taxon>
        <taxon>Pseudonocardiales</taxon>
        <taxon>Pseudonocardiaceae</taxon>
        <taxon>Pseudonocardia</taxon>
    </lineage>
</organism>
<evidence type="ECO:0000313" key="3">
    <source>
        <dbReference type="EMBL" id="GEL24528.1"/>
    </source>
</evidence>
<feature type="region of interest" description="Disordered" evidence="1">
    <location>
        <begin position="157"/>
        <end position="187"/>
    </location>
</feature>
<proteinExistence type="predicted"/>
<feature type="compositionally biased region" description="Basic and acidic residues" evidence="1">
    <location>
        <begin position="175"/>
        <end position="187"/>
    </location>
</feature>
<dbReference type="PANTHER" id="PTHR32309:SF31">
    <property type="entry name" value="CAPSULAR EXOPOLYSACCHARIDE FAMILY"/>
    <property type="match status" value="1"/>
</dbReference>
<dbReference type="InterPro" id="IPR050445">
    <property type="entry name" value="Bact_polysacc_biosynth/exp"/>
</dbReference>
<gene>
    <name evidence="3" type="ORF">PSU4_34820</name>
</gene>
<feature type="region of interest" description="Disordered" evidence="1">
    <location>
        <begin position="469"/>
        <end position="507"/>
    </location>
</feature>
<reference evidence="3 4" key="1">
    <citation type="submission" date="2019-07" db="EMBL/GenBank/DDBJ databases">
        <title>Whole genome shotgun sequence of Pseudonocardia sulfidoxydans NBRC 16205.</title>
        <authorList>
            <person name="Hosoyama A."/>
            <person name="Uohara A."/>
            <person name="Ohji S."/>
            <person name="Ichikawa N."/>
        </authorList>
    </citation>
    <scope>NUCLEOTIDE SEQUENCE [LARGE SCALE GENOMIC DNA]</scope>
    <source>
        <strain evidence="3 4">NBRC 16205</strain>
    </source>
</reference>
<keyword evidence="2" id="KW-1133">Transmembrane helix</keyword>
<keyword evidence="2" id="KW-0472">Membrane</keyword>
<name>A0A511DN80_9PSEU</name>
<keyword evidence="4" id="KW-1185">Reference proteome</keyword>
<feature type="compositionally biased region" description="Low complexity" evidence="1">
    <location>
        <begin position="483"/>
        <end position="494"/>
    </location>
</feature>
<dbReference type="Proteomes" id="UP000321685">
    <property type="component" value="Unassembled WGS sequence"/>
</dbReference>